<dbReference type="AlphaFoldDB" id="A0AA39YQP5"/>
<comment type="pathway">
    <text evidence="5">Cofactor biosynthesis; nicotinate biosynthesis; nicotinate from nicotinamide: step 1/1.</text>
</comment>
<dbReference type="PANTHER" id="PTHR11080:SF2">
    <property type="entry name" value="LD05707P"/>
    <property type="match status" value="1"/>
</dbReference>
<dbReference type="GO" id="GO:0019363">
    <property type="term" value="P:pyridine nucleotide biosynthetic process"/>
    <property type="evidence" value="ECO:0007669"/>
    <property type="project" value="UniProtKB-KW"/>
</dbReference>
<sequence length="231" mass="25112">MAETKSAFRPALIVVDMQEDFCPPNGTLAVHDGRTITPLINTLLALPTFTLRIGTKDWHPPTHISFASNHPGASPFTSTCTITNPYNPLESYETRLWPDHCIQHTPGAELVPELEAARLDKVIEKGTDPRVEMYSAFYDPLKNPQVSDSGLADVLKEAEVTHVYVVGLAGDYCVKCTAVDAHAEGFTTYVVEEGTKAVDSAAWEACKAEIQAAGVGVVSKDGPEVRRLFDV</sequence>
<comment type="similarity">
    <text evidence="1">Belongs to the isochorismatase family.</text>
</comment>
<evidence type="ECO:0000256" key="7">
    <source>
        <dbReference type="ARBA" id="ARBA00043224"/>
    </source>
</evidence>
<evidence type="ECO:0000256" key="1">
    <source>
        <dbReference type="ARBA" id="ARBA00006336"/>
    </source>
</evidence>
<dbReference type="Gene3D" id="3.40.50.850">
    <property type="entry name" value="Isochorismatase-like"/>
    <property type="match status" value="1"/>
</dbReference>
<dbReference type="EMBL" id="JAULSV010000001">
    <property type="protein sequence ID" value="KAK0656893.1"/>
    <property type="molecule type" value="Genomic_DNA"/>
</dbReference>
<evidence type="ECO:0000256" key="6">
    <source>
        <dbReference type="ARBA" id="ARBA00039017"/>
    </source>
</evidence>
<keyword evidence="2" id="KW-0662">Pyridine nucleotide biosynthesis</keyword>
<keyword evidence="4" id="KW-0378">Hydrolase</keyword>
<reference evidence="9" key="1">
    <citation type="submission" date="2023-06" db="EMBL/GenBank/DDBJ databases">
        <title>Genome-scale phylogeny and comparative genomics of the fungal order Sordariales.</title>
        <authorList>
            <consortium name="Lawrence Berkeley National Laboratory"/>
            <person name="Hensen N."/>
            <person name="Bonometti L."/>
            <person name="Westerberg I."/>
            <person name="Brannstrom I.O."/>
            <person name="Guillou S."/>
            <person name="Cros-Aarteil S."/>
            <person name="Calhoun S."/>
            <person name="Haridas S."/>
            <person name="Kuo A."/>
            <person name="Mondo S."/>
            <person name="Pangilinan J."/>
            <person name="Riley R."/>
            <person name="Labutti K."/>
            <person name="Andreopoulos B."/>
            <person name="Lipzen A."/>
            <person name="Chen C."/>
            <person name="Yanf M."/>
            <person name="Daum C."/>
            <person name="Ng V."/>
            <person name="Clum A."/>
            <person name="Steindorff A."/>
            <person name="Ohm R."/>
            <person name="Martin F."/>
            <person name="Silar P."/>
            <person name="Natvig D."/>
            <person name="Lalanne C."/>
            <person name="Gautier V."/>
            <person name="Ament-Velasquez S.L."/>
            <person name="Kruys A."/>
            <person name="Hutchinson M.I."/>
            <person name="Powell A.J."/>
            <person name="Barry K."/>
            <person name="Miller A.N."/>
            <person name="Grigoriev I.V."/>
            <person name="Debuchy R."/>
            <person name="Gladieux P."/>
            <person name="Thoren M.H."/>
            <person name="Johannesson H."/>
        </authorList>
    </citation>
    <scope>NUCLEOTIDE SEQUENCE</scope>
    <source>
        <strain evidence="9">SMH2532-1</strain>
    </source>
</reference>
<evidence type="ECO:0000259" key="8">
    <source>
        <dbReference type="Pfam" id="PF00857"/>
    </source>
</evidence>
<dbReference type="CDD" id="cd01011">
    <property type="entry name" value="nicotinamidase"/>
    <property type="match status" value="1"/>
</dbReference>
<keyword evidence="10" id="KW-1185">Reference proteome</keyword>
<evidence type="ECO:0000313" key="9">
    <source>
        <dbReference type="EMBL" id="KAK0656893.1"/>
    </source>
</evidence>
<dbReference type="Proteomes" id="UP001174936">
    <property type="component" value="Unassembled WGS sequence"/>
</dbReference>
<dbReference type="Pfam" id="PF00857">
    <property type="entry name" value="Isochorismatase"/>
    <property type="match status" value="1"/>
</dbReference>
<keyword evidence="3" id="KW-0479">Metal-binding</keyword>
<feature type="domain" description="Isochorismatase-like" evidence="8">
    <location>
        <begin position="11"/>
        <end position="219"/>
    </location>
</feature>
<dbReference type="GO" id="GO:0046872">
    <property type="term" value="F:metal ion binding"/>
    <property type="evidence" value="ECO:0007669"/>
    <property type="project" value="UniProtKB-KW"/>
</dbReference>
<dbReference type="SUPFAM" id="SSF52499">
    <property type="entry name" value="Isochorismatase-like hydrolases"/>
    <property type="match status" value="1"/>
</dbReference>
<organism evidence="9 10">
    <name type="scientific">Cercophora newfieldiana</name>
    <dbReference type="NCBI Taxonomy" id="92897"/>
    <lineage>
        <taxon>Eukaryota</taxon>
        <taxon>Fungi</taxon>
        <taxon>Dikarya</taxon>
        <taxon>Ascomycota</taxon>
        <taxon>Pezizomycotina</taxon>
        <taxon>Sordariomycetes</taxon>
        <taxon>Sordariomycetidae</taxon>
        <taxon>Sordariales</taxon>
        <taxon>Lasiosphaeriaceae</taxon>
        <taxon>Cercophora</taxon>
    </lineage>
</organism>
<evidence type="ECO:0000256" key="5">
    <source>
        <dbReference type="ARBA" id="ARBA00037900"/>
    </source>
</evidence>
<gene>
    <name evidence="9" type="ORF">B0T16DRAFT_400486</name>
</gene>
<evidence type="ECO:0000313" key="10">
    <source>
        <dbReference type="Proteomes" id="UP001174936"/>
    </source>
</evidence>
<dbReference type="InterPro" id="IPR052347">
    <property type="entry name" value="Isochorismatase_Nicotinamidase"/>
</dbReference>
<evidence type="ECO:0000256" key="4">
    <source>
        <dbReference type="ARBA" id="ARBA00022801"/>
    </source>
</evidence>
<dbReference type="GO" id="GO:0008936">
    <property type="term" value="F:nicotinamidase activity"/>
    <property type="evidence" value="ECO:0007669"/>
    <property type="project" value="UniProtKB-EC"/>
</dbReference>
<dbReference type="InterPro" id="IPR000868">
    <property type="entry name" value="Isochorismatase-like_dom"/>
</dbReference>
<name>A0AA39YQP5_9PEZI</name>
<protein>
    <recommendedName>
        <fullName evidence="6">nicotinamidase</fullName>
        <ecNumber evidence="6">3.5.1.19</ecNumber>
    </recommendedName>
    <alternativeName>
        <fullName evidence="7">Nicotinamide deamidase</fullName>
    </alternativeName>
</protein>
<comment type="caution">
    <text evidence="9">The sequence shown here is derived from an EMBL/GenBank/DDBJ whole genome shotgun (WGS) entry which is preliminary data.</text>
</comment>
<accession>A0AA39YQP5</accession>
<dbReference type="EC" id="3.5.1.19" evidence="6"/>
<evidence type="ECO:0000256" key="3">
    <source>
        <dbReference type="ARBA" id="ARBA00022723"/>
    </source>
</evidence>
<proteinExistence type="inferred from homology"/>
<dbReference type="InterPro" id="IPR036380">
    <property type="entry name" value="Isochorismatase-like_sf"/>
</dbReference>
<evidence type="ECO:0000256" key="2">
    <source>
        <dbReference type="ARBA" id="ARBA00022642"/>
    </source>
</evidence>
<dbReference type="PANTHER" id="PTHR11080">
    <property type="entry name" value="PYRAZINAMIDASE/NICOTINAMIDASE"/>
    <property type="match status" value="1"/>
</dbReference>